<keyword evidence="4" id="KW-1185">Reference proteome</keyword>
<dbReference type="KEGG" id="bbes:BESB_018460"/>
<dbReference type="GeneID" id="40306907"/>
<feature type="compositionally biased region" description="Low complexity" evidence="1">
    <location>
        <begin position="152"/>
        <end position="165"/>
    </location>
</feature>
<dbReference type="VEuPathDB" id="ToxoDB:BESB_018460"/>
<dbReference type="EMBL" id="NWUJ01000011">
    <property type="protein sequence ID" value="PFH32528.1"/>
    <property type="molecule type" value="Genomic_DNA"/>
</dbReference>
<feature type="compositionally biased region" description="Polar residues" evidence="1">
    <location>
        <begin position="136"/>
        <end position="145"/>
    </location>
</feature>
<feature type="compositionally biased region" description="Polar residues" evidence="1">
    <location>
        <begin position="169"/>
        <end position="181"/>
    </location>
</feature>
<sequence length="851" mass="90227">MEWQSPDKEGHRRAELGLEAAGNARSAGGTRATGVAPRRAGSQRRRGATPRDVAAVTDSGRVPEPSKNSFEEPIFCRQGNSVEEGDLVSSIIGTEQGEQPQMWAPELSSDATEQNSSNDEDVEEGTKSDGSGGANSGQLDSTRAPHSSALCARSPVPRSSVSVAPFRATSGSQDSLSSCQITVEGKPLVKPRVQPRQKVRPSHRLENETDLEEKETTRQVGNRGNSLFGGFLRSLSRKYAEAIHLLDGLDDDSNSNTSLSRHASATNSRGPLAELSSRASSARNQAPGAAPEIGRSRPRPWRRAPGEGRQSPTGDSERASKNKKSGVFPTTLRSLFSFSSSSWKKPPPGERGEANVERPPPSTSSPELVSGGSESSGVLRRHANRGARTAQRRSFLGSVAAAASGAFAEAGAVAAAAAAAVAAVGESSTDDSSDSSVVGAGQHGREQEQEKSTRKKEGDLENRVSRKRLMWKAAHRIREVDSRLSRLHFDIVPRRLKEEDFWKLYFYQVSLVMARYERQAHPLLRSLATSVVLASREERDEAQQQQPNVPDARECVSSSTESDTSSVSSSPHWGVSSPPASARLFIPPTGIQLTGDSDPEGRNGDSLPASHRGEPVGQAPPEGIGALAYAMFSSSRCPSLASSSPGHSGRPGGLTSSSGTTSVSAPGTASSVSPETGISPSVFPSDWKRPVAGSEMHAVGLDMPLARGPTSAVSLPSPANAGSPESAQQSCLCFTDPSTRPSLSASPSNSRSWKGTIYKNDECLSSTANGGRPTNCADEDEDARRRSPWGIQKETRPAQEVASDSVQRIGVFSKSPLPASTKESREKEGVCGERYQCGFACNGEEVQEARA</sequence>
<dbReference type="Gene3D" id="1.10.3970.10">
    <property type="entry name" value="BSD domain"/>
    <property type="match status" value="1"/>
</dbReference>
<dbReference type="SMART" id="SM00751">
    <property type="entry name" value="BSD"/>
    <property type="match status" value="1"/>
</dbReference>
<feature type="region of interest" description="Disordered" evidence="1">
    <location>
        <begin position="248"/>
        <end position="391"/>
    </location>
</feature>
<evidence type="ECO:0000313" key="4">
    <source>
        <dbReference type="Proteomes" id="UP000224006"/>
    </source>
</evidence>
<evidence type="ECO:0000313" key="3">
    <source>
        <dbReference type="EMBL" id="PFH32528.1"/>
    </source>
</evidence>
<dbReference type="InterPro" id="IPR005607">
    <property type="entry name" value="BSD_dom"/>
</dbReference>
<organism evidence="3 4">
    <name type="scientific">Besnoitia besnoiti</name>
    <name type="common">Apicomplexan protozoan</name>
    <dbReference type="NCBI Taxonomy" id="94643"/>
    <lineage>
        <taxon>Eukaryota</taxon>
        <taxon>Sar</taxon>
        <taxon>Alveolata</taxon>
        <taxon>Apicomplexa</taxon>
        <taxon>Conoidasida</taxon>
        <taxon>Coccidia</taxon>
        <taxon>Eucoccidiorida</taxon>
        <taxon>Eimeriorina</taxon>
        <taxon>Sarcocystidae</taxon>
        <taxon>Besnoitia</taxon>
    </lineage>
</organism>
<dbReference type="Pfam" id="PF03909">
    <property type="entry name" value="BSD"/>
    <property type="match status" value="1"/>
</dbReference>
<feature type="compositionally biased region" description="Basic and acidic residues" evidence="1">
    <location>
        <begin position="443"/>
        <end position="461"/>
    </location>
</feature>
<name>A0A2A9M204_BESBE</name>
<feature type="compositionally biased region" description="Polar residues" evidence="1">
    <location>
        <begin position="723"/>
        <end position="732"/>
    </location>
</feature>
<feature type="compositionally biased region" description="Low complexity" evidence="1">
    <location>
        <begin position="737"/>
        <end position="752"/>
    </location>
</feature>
<dbReference type="InterPro" id="IPR035925">
    <property type="entry name" value="BSD_dom_sf"/>
</dbReference>
<dbReference type="OrthoDB" id="331528at2759"/>
<dbReference type="PROSITE" id="PS50858">
    <property type="entry name" value="BSD"/>
    <property type="match status" value="1"/>
</dbReference>
<feature type="compositionally biased region" description="Basic residues" evidence="1">
    <location>
        <begin position="193"/>
        <end position="202"/>
    </location>
</feature>
<feature type="compositionally biased region" description="Low complexity" evidence="1">
    <location>
        <begin position="556"/>
        <end position="579"/>
    </location>
</feature>
<feature type="region of interest" description="Disordered" evidence="1">
    <location>
        <begin position="538"/>
        <end position="622"/>
    </location>
</feature>
<comment type="caution">
    <text evidence="3">The sequence shown here is derived from an EMBL/GenBank/DDBJ whole genome shotgun (WGS) entry which is preliminary data.</text>
</comment>
<evidence type="ECO:0000259" key="2">
    <source>
        <dbReference type="PROSITE" id="PS50858"/>
    </source>
</evidence>
<feature type="region of interest" description="Disordered" evidence="1">
    <location>
        <begin position="638"/>
        <end position="689"/>
    </location>
</feature>
<feature type="domain" description="BSD" evidence="2">
    <location>
        <begin position="484"/>
        <end position="513"/>
    </location>
</feature>
<feature type="compositionally biased region" description="Basic and acidic residues" evidence="1">
    <location>
        <begin position="1"/>
        <end position="16"/>
    </location>
</feature>
<feature type="compositionally biased region" description="Basic and acidic residues" evidence="1">
    <location>
        <begin position="347"/>
        <end position="356"/>
    </location>
</feature>
<dbReference type="Proteomes" id="UP000224006">
    <property type="component" value="Chromosome X"/>
</dbReference>
<reference evidence="3 4" key="1">
    <citation type="submission" date="2017-09" db="EMBL/GenBank/DDBJ databases">
        <title>Genome sequencing of Besnoitia besnoiti strain Bb-Ger1.</title>
        <authorList>
            <person name="Schares G."/>
            <person name="Venepally P."/>
            <person name="Lorenzi H.A."/>
        </authorList>
    </citation>
    <scope>NUCLEOTIDE SEQUENCE [LARGE SCALE GENOMIC DNA]</scope>
    <source>
        <strain evidence="3 4">Bb-Ger1</strain>
    </source>
</reference>
<evidence type="ECO:0000256" key="1">
    <source>
        <dbReference type="SAM" id="MobiDB-lite"/>
    </source>
</evidence>
<dbReference type="AlphaFoldDB" id="A0A2A9M204"/>
<feature type="region of interest" description="Disordered" evidence="1">
    <location>
        <begin position="702"/>
        <end position="807"/>
    </location>
</feature>
<dbReference type="RefSeq" id="XP_029216537.1">
    <property type="nucleotide sequence ID" value="XM_029360561.1"/>
</dbReference>
<proteinExistence type="predicted"/>
<dbReference type="SUPFAM" id="SSF140383">
    <property type="entry name" value="BSD domain-like"/>
    <property type="match status" value="1"/>
</dbReference>
<feature type="compositionally biased region" description="Low complexity" evidence="1">
    <location>
        <begin position="638"/>
        <end position="674"/>
    </location>
</feature>
<gene>
    <name evidence="3" type="ORF">BESB_018460</name>
</gene>
<feature type="region of interest" description="Disordered" evidence="1">
    <location>
        <begin position="426"/>
        <end position="461"/>
    </location>
</feature>
<accession>A0A2A9M204</accession>
<dbReference type="STRING" id="94643.A0A2A9M204"/>
<protein>
    <recommendedName>
        <fullName evidence="2">BSD domain-containing protein</fullName>
    </recommendedName>
</protein>
<feature type="region of interest" description="Disordered" evidence="1">
    <location>
        <begin position="1"/>
        <end position="227"/>
    </location>
</feature>
<feature type="compositionally biased region" description="Low complexity" evidence="1">
    <location>
        <begin position="364"/>
        <end position="378"/>
    </location>
</feature>